<keyword evidence="3" id="KW-0965">Cell junction</keyword>
<name>A0ABP0GL05_CLALP</name>
<evidence type="ECO:0000256" key="1">
    <source>
        <dbReference type="ARBA" id="ARBA00004536"/>
    </source>
</evidence>
<feature type="region of interest" description="Disordered" evidence="5">
    <location>
        <begin position="270"/>
        <end position="344"/>
    </location>
</feature>
<dbReference type="Proteomes" id="UP001642483">
    <property type="component" value="Unassembled WGS sequence"/>
</dbReference>
<dbReference type="InterPro" id="IPR019359">
    <property type="entry name" value="CCDC85"/>
</dbReference>
<evidence type="ECO:0000313" key="6">
    <source>
        <dbReference type="EMBL" id="CAK8692435.1"/>
    </source>
</evidence>
<evidence type="ECO:0000256" key="2">
    <source>
        <dbReference type="ARBA" id="ARBA00009052"/>
    </source>
</evidence>
<feature type="region of interest" description="Disordered" evidence="5">
    <location>
        <begin position="180"/>
        <end position="226"/>
    </location>
</feature>
<evidence type="ECO:0000256" key="3">
    <source>
        <dbReference type="ARBA" id="ARBA00022949"/>
    </source>
</evidence>
<feature type="compositionally biased region" description="Low complexity" evidence="5">
    <location>
        <begin position="299"/>
        <end position="311"/>
    </location>
</feature>
<dbReference type="Pfam" id="PF10226">
    <property type="entry name" value="CCDC85"/>
    <property type="match status" value="1"/>
</dbReference>
<evidence type="ECO:0000256" key="5">
    <source>
        <dbReference type="SAM" id="MobiDB-lite"/>
    </source>
</evidence>
<organism evidence="6 7">
    <name type="scientific">Clavelina lepadiformis</name>
    <name type="common">Light-bulb sea squirt</name>
    <name type="synonym">Ascidia lepadiformis</name>
    <dbReference type="NCBI Taxonomy" id="159417"/>
    <lineage>
        <taxon>Eukaryota</taxon>
        <taxon>Metazoa</taxon>
        <taxon>Chordata</taxon>
        <taxon>Tunicata</taxon>
        <taxon>Ascidiacea</taxon>
        <taxon>Aplousobranchia</taxon>
        <taxon>Clavelinidae</taxon>
        <taxon>Clavelina</taxon>
    </lineage>
</organism>
<keyword evidence="7" id="KW-1185">Reference proteome</keyword>
<gene>
    <name evidence="6" type="ORF">CVLEPA_LOCUS25701</name>
</gene>
<feature type="compositionally biased region" description="Pro residues" evidence="5">
    <location>
        <begin position="271"/>
        <end position="286"/>
    </location>
</feature>
<reference evidence="6 7" key="1">
    <citation type="submission" date="2024-02" db="EMBL/GenBank/DDBJ databases">
        <authorList>
            <person name="Daric V."/>
            <person name="Darras S."/>
        </authorList>
    </citation>
    <scope>NUCLEOTIDE SEQUENCE [LARGE SCALE GENOMIC DNA]</scope>
</reference>
<feature type="region of interest" description="Disordered" evidence="5">
    <location>
        <begin position="400"/>
        <end position="422"/>
    </location>
</feature>
<comment type="similarity">
    <text evidence="2">Belongs to the CCDC85 family.</text>
</comment>
<sequence length="422" mass="47040">MDYIQPSSPSSSSSTASSNSSPSREAGSLRLPNDDDLRKEGVDRVIQRLRYAENEHKKLLLDRSRSMKDVNRKLQVHLLEVRGVREVNQRLVQEKELLLKEKDELAGICCFLDDDREKAKKVAREWQMFGRYATGVLQKELAVCHQKIRELEQRQSALIQENRNLKELCLMLDQEQAGSRNSVDSQGSLSCPSGSLLTVAGTRDSGDGSSNGSTTSNCSPDHRQTTVPPLKEAMYSTATNPHHGDGYIRFLEHKVRHLEDEAKSRVKRINVPPPVSHPQQPPPPHPAFGSPGKLERKFVSSSVLPTTSQSSDNSSGMYRRAPPMSHLSGSENNVSIPNSSSPQKPEAIVYAMKVLELHDQLEENAVRPDYRTSPDTTILDDKEKAMVREMCNVVWRKLGDKSKEKSISGKPSVPRTASVSNL</sequence>
<comment type="caution">
    <text evidence="6">The sequence shown here is derived from an EMBL/GenBank/DDBJ whole genome shotgun (WGS) entry which is preliminary data.</text>
</comment>
<evidence type="ECO:0000256" key="4">
    <source>
        <dbReference type="ARBA" id="ARBA00023054"/>
    </source>
</evidence>
<feature type="compositionally biased region" description="Polar residues" evidence="5">
    <location>
        <begin position="180"/>
        <end position="196"/>
    </location>
</feature>
<comment type="subcellular location">
    <subcellularLocation>
        <location evidence="1">Cell junction</location>
        <location evidence="1">Adherens junction</location>
    </subcellularLocation>
</comment>
<keyword evidence="4" id="KW-0175">Coiled coil</keyword>
<dbReference type="PANTHER" id="PTHR13546">
    <property type="entry name" value="RE60986P"/>
    <property type="match status" value="1"/>
</dbReference>
<feature type="compositionally biased region" description="Polar residues" evidence="5">
    <location>
        <begin position="327"/>
        <end position="343"/>
    </location>
</feature>
<feature type="region of interest" description="Disordered" evidence="5">
    <location>
        <begin position="1"/>
        <end position="36"/>
    </location>
</feature>
<evidence type="ECO:0000313" key="7">
    <source>
        <dbReference type="Proteomes" id="UP001642483"/>
    </source>
</evidence>
<protein>
    <recommendedName>
        <fullName evidence="8">Coiled-coil domain-containing protein 85C</fullName>
    </recommendedName>
</protein>
<evidence type="ECO:0008006" key="8">
    <source>
        <dbReference type="Google" id="ProtNLM"/>
    </source>
</evidence>
<accession>A0ABP0GL05</accession>
<feature type="compositionally biased region" description="Low complexity" evidence="5">
    <location>
        <begin position="207"/>
        <end position="217"/>
    </location>
</feature>
<dbReference type="PANTHER" id="PTHR13546:SF15">
    <property type="entry name" value="CCDC85"/>
    <property type="match status" value="1"/>
</dbReference>
<proteinExistence type="inferred from homology"/>
<dbReference type="EMBL" id="CAWYQH010000130">
    <property type="protein sequence ID" value="CAK8692435.1"/>
    <property type="molecule type" value="Genomic_DNA"/>
</dbReference>
<feature type="compositionally biased region" description="Low complexity" evidence="5">
    <location>
        <begin position="1"/>
        <end position="23"/>
    </location>
</feature>